<sequence length="500" mass="56376">MIDDARRVYASAANQGGHVPKAIAPFALRAVRTATAEDTIWSEVSEQAFRRLLVELEERTNAVPIDVVTADVQPDGRADGDPACLPLSVEKQVADDFAYLAAVTEGAQSVAAVCVEQHICHSTTTTTTTTTTRLVLRIAGMDVVVENVRAMLKDVCIILEGVAACRLDVNHEGRNEIFAVVVRQHRQKLLGRMRSRKWVKPKYLSKQHKKPLWKDFDNVIHRAPHVYPKKRDCRTRDLVIQSLTAMQARYTRYEDVNDDDGSANLLHLQDLVKATYDFCKLPEIAAFAAHFEDISSPTPQVGAVIKTLRQLEKIGAYWRISMDLASAAGQYSQSFQSIHLAYVTPYAEVPTDIAYESWAKTMHVHAEVQLLVEYAMRKQGEHHHDDKNKLVIIWPRTIGTSKYLCYLCYLFLTEHGGFGTALSSHGRLFDQWTVPDLSEFDAQTQGIFANVLERVYRRVEWQLGSTREPVRWRSEPMTSRQSLIMHVGGRAIPVDPPLVT</sequence>
<keyword evidence="2" id="KW-1185">Reference proteome</keyword>
<accession>A0A6A6W841</accession>
<organism evidence="1 2">
    <name type="scientific">Pseudovirgaria hyperparasitica</name>
    <dbReference type="NCBI Taxonomy" id="470096"/>
    <lineage>
        <taxon>Eukaryota</taxon>
        <taxon>Fungi</taxon>
        <taxon>Dikarya</taxon>
        <taxon>Ascomycota</taxon>
        <taxon>Pezizomycotina</taxon>
        <taxon>Dothideomycetes</taxon>
        <taxon>Dothideomycetes incertae sedis</taxon>
        <taxon>Acrospermales</taxon>
        <taxon>Acrospermaceae</taxon>
        <taxon>Pseudovirgaria</taxon>
    </lineage>
</organism>
<reference evidence="1" key="1">
    <citation type="journal article" date="2020" name="Stud. Mycol.">
        <title>101 Dothideomycetes genomes: a test case for predicting lifestyles and emergence of pathogens.</title>
        <authorList>
            <person name="Haridas S."/>
            <person name="Albert R."/>
            <person name="Binder M."/>
            <person name="Bloem J."/>
            <person name="Labutti K."/>
            <person name="Salamov A."/>
            <person name="Andreopoulos B."/>
            <person name="Baker S."/>
            <person name="Barry K."/>
            <person name="Bills G."/>
            <person name="Bluhm B."/>
            <person name="Cannon C."/>
            <person name="Castanera R."/>
            <person name="Culley D."/>
            <person name="Daum C."/>
            <person name="Ezra D."/>
            <person name="Gonzalez J."/>
            <person name="Henrissat B."/>
            <person name="Kuo A."/>
            <person name="Liang C."/>
            <person name="Lipzen A."/>
            <person name="Lutzoni F."/>
            <person name="Magnuson J."/>
            <person name="Mondo S."/>
            <person name="Nolan M."/>
            <person name="Ohm R."/>
            <person name="Pangilinan J."/>
            <person name="Park H.-J."/>
            <person name="Ramirez L."/>
            <person name="Alfaro M."/>
            <person name="Sun H."/>
            <person name="Tritt A."/>
            <person name="Yoshinaga Y."/>
            <person name="Zwiers L.-H."/>
            <person name="Turgeon B."/>
            <person name="Goodwin S."/>
            <person name="Spatafora J."/>
            <person name="Crous P."/>
            <person name="Grigoriev I."/>
        </authorList>
    </citation>
    <scope>NUCLEOTIDE SEQUENCE</scope>
    <source>
        <strain evidence="1">CBS 121739</strain>
    </source>
</reference>
<evidence type="ECO:0000313" key="2">
    <source>
        <dbReference type="Proteomes" id="UP000799437"/>
    </source>
</evidence>
<name>A0A6A6W841_9PEZI</name>
<dbReference type="GeneID" id="54485090"/>
<dbReference type="EMBL" id="ML996572">
    <property type="protein sequence ID" value="KAF2758194.1"/>
    <property type="molecule type" value="Genomic_DNA"/>
</dbReference>
<dbReference type="RefSeq" id="XP_033600645.1">
    <property type="nucleotide sequence ID" value="XM_033744036.1"/>
</dbReference>
<gene>
    <name evidence="1" type="ORF">EJ05DRAFT_476452</name>
</gene>
<protein>
    <submittedName>
        <fullName evidence="1">Uncharacterized protein</fullName>
    </submittedName>
</protein>
<dbReference type="AlphaFoldDB" id="A0A6A6W841"/>
<dbReference type="Proteomes" id="UP000799437">
    <property type="component" value="Unassembled WGS sequence"/>
</dbReference>
<proteinExistence type="predicted"/>
<evidence type="ECO:0000313" key="1">
    <source>
        <dbReference type="EMBL" id="KAF2758194.1"/>
    </source>
</evidence>
<dbReference type="Pfam" id="PF14441">
    <property type="entry name" value="OTT_1508_deam"/>
    <property type="match status" value="1"/>
</dbReference>
<dbReference type="InterPro" id="IPR027796">
    <property type="entry name" value="OTT_1508_deam-like"/>
</dbReference>
<dbReference type="OrthoDB" id="4851849at2759"/>